<organism evidence="1 2">
    <name type="scientific">Gemmobacter lanyuensis</name>
    <dbReference type="NCBI Taxonomy" id="1054497"/>
    <lineage>
        <taxon>Bacteria</taxon>
        <taxon>Pseudomonadati</taxon>
        <taxon>Pseudomonadota</taxon>
        <taxon>Alphaproteobacteria</taxon>
        <taxon>Rhodobacterales</taxon>
        <taxon>Paracoccaceae</taxon>
        <taxon>Gemmobacter</taxon>
    </lineage>
</organism>
<dbReference type="Proteomes" id="UP000628984">
    <property type="component" value="Unassembled WGS sequence"/>
</dbReference>
<protein>
    <submittedName>
        <fullName evidence="1">Uncharacterized protein</fullName>
    </submittedName>
</protein>
<evidence type="ECO:0000313" key="2">
    <source>
        <dbReference type="Proteomes" id="UP000628984"/>
    </source>
</evidence>
<dbReference type="AlphaFoldDB" id="A0A918MNM7"/>
<reference evidence="1" key="1">
    <citation type="journal article" date="2014" name="Int. J. Syst. Evol. Microbiol.">
        <title>Complete genome sequence of Corynebacterium casei LMG S-19264T (=DSM 44701T), isolated from a smear-ripened cheese.</title>
        <authorList>
            <consortium name="US DOE Joint Genome Institute (JGI-PGF)"/>
            <person name="Walter F."/>
            <person name="Albersmeier A."/>
            <person name="Kalinowski J."/>
            <person name="Ruckert C."/>
        </authorList>
    </citation>
    <scope>NUCLEOTIDE SEQUENCE</scope>
    <source>
        <strain evidence="1">KCTC 23714</strain>
    </source>
</reference>
<reference evidence="1" key="2">
    <citation type="submission" date="2020-09" db="EMBL/GenBank/DDBJ databases">
        <authorList>
            <person name="Sun Q."/>
            <person name="Kim S."/>
        </authorList>
    </citation>
    <scope>NUCLEOTIDE SEQUENCE</scope>
    <source>
        <strain evidence="1">KCTC 23714</strain>
    </source>
</reference>
<accession>A0A918MNM7</accession>
<proteinExistence type="predicted"/>
<dbReference type="EMBL" id="BMYQ01000011">
    <property type="protein sequence ID" value="GGW39895.1"/>
    <property type="molecule type" value="Genomic_DNA"/>
</dbReference>
<gene>
    <name evidence="1" type="ORF">GCM10011452_30370</name>
</gene>
<dbReference type="RefSeq" id="WP_189634720.1">
    <property type="nucleotide sequence ID" value="NZ_BMYQ01000011.1"/>
</dbReference>
<evidence type="ECO:0000313" key="1">
    <source>
        <dbReference type="EMBL" id="GGW39895.1"/>
    </source>
</evidence>
<comment type="caution">
    <text evidence="1">The sequence shown here is derived from an EMBL/GenBank/DDBJ whole genome shotgun (WGS) entry which is preliminary data.</text>
</comment>
<name>A0A918MNM7_9RHOB</name>
<sequence length="73" mass="8089">MLQPPPTLTAMERQLLQQIQTLSQSLLARVSEQDLKIAALEAEVRARDEAIHSLTDTLGRLLGPPARAEFSPR</sequence>
<keyword evidence="2" id="KW-1185">Reference proteome</keyword>